<comment type="caution">
    <text evidence="5">The sequence shown here is derived from an EMBL/GenBank/DDBJ whole genome shotgun (WGS) entry which is preliminary data.</text>
</comment>
<comment type="similarity">
    <text evidence="1 3">Belongs to the short-chain dehydrogenases/reductases (SDR) family.</text>
</comment>
<dbReference type="RefSeq" id="WP_344424909.1">
    <property type="nucleotide sequence ID" value="NZ_BAAAQK010000025.1"/>
</dbReference>
<sequence length="279" mass="29883">MASRTWLITGAGRGLGRAFVDAALGNGDRVVATARKPDDLRAALDAHGDRALVLPLDVTDADAVRQAVELATEAFGGVDVLVNNAGYGLSGGVEEVSEQQARDQFETNFFGALWMTRAVLPQMRARRAGHIVQISSVAGLTAAPNIGIYAASKWALEAMSEALTTEVAPLGIRVTIVEPSGFKTDWGGSSMDRAAPIADYDDVLEARRQSLRGPLSPDVYRGVPALAAQRLVELVESEDPPTRLLMGNMAVELATAAYERRLREFAKWEHVSRSVDATP</sequence>
<evidence type="ECO:0000313" key="6">
    <source>
        <dbReference type="Proteomes" id="UP001500449"/>
    </source>
</evidence>
<dbReference type="InterPro" id="IPR051911">
    <property type="entry name" value="SDR_oxidoreductase"/>
</dbReference>
<evidence type="ECO:0000256" key="1">
    <source>
        <dbReference type="ARBA" id="ARBA00006484"/>
    </source>
</evidence>
<dbReference type="Gene3D" id="3.40.50.720">
    <property type="entry name" value="NAD(P)-binding Rossmann-like Domain"/>
    <property type="match status" value="1"/>
</dbReference>
<dbReference type="CDD" id="cd05374">
    <property type="entry name" value="17beta-HSD-like_SDR_c"/>
    <property type="match status" value="1"/>
</dbReference>
<dbReference type="InterPro" id="IPR057326">
    <property type="entry name" value="KR_dom"/>
</dbReference>
<keyword evidence="2" id="KW-0560">Oxidoreductase</keyword>
<dbReference type="PANTHER" id="PTHR43976">
    <property type="entry name" value="SHORT CHAIN DEHYDROGENASE"/>
    <property type="match status" value="1"/>
</dbReference>
<dbReference type="NCBIfam" id="NF006114">
    <property type="entry name" value="PRK08263.1"/>
    <property type="match status" value="1"/>
</dbReference>
<dbReference type="PRINTS" id="PR00081">
    <property type="entry name" value="GDHRDH"/>
</dbReference>
<dbReference type="EMBL" id="BAAAQK010000025">
    <property type="protein sequence ID" value="GAA1871898.1"/>
    <property type="molecule type" value="Genomic_DNA"/>
</dbReference>
<reference evidence="5 6" key="1">
    <citation type="journal article" date="2019" name="Int. J. Syst. Evol. Microbiol.">
        <title>The Global Catalogue of Microorganisms (GCM) 10K type strain sequencing project: providing services to taxonomists for standard genome sequencing and annotation.</title>
        <authorList>
            <consortium name="The Broad Institute Genomics Platform"/>
            <consortium name="The Broad Institute Genome Sequencing Center for Infectious Disease"/>
            <person name="Wu L."/>
            <person name="Ma J."/>
        </authorList>
    </citation>
    <scope>NUCLEOTIDE SEQUENCE [LARGE SCALE GENOMIC DNA]</scope>
    <source>
        <strain evidence="5 6">JCM 16009</strain>
    </source>
</reference>
<dbReference type="Proteomes" id="UP001500449">
    <property type="component" value="Unassembled WGS sequence"/>
</dbReference>
<evidence type="ECO:0000256" key="3">
    <source>
        <dbReference type="RuleBase" id="RU000363"/>
    </source>
</evidence>
<evidence type="ECO:0000259" key="4">
    <source>
        <dbReference type="SMART" id="SM00822"/>
    </source>
</evidence>
<evidence type="ECO:0000313" key="5">
    <source>
        <dbReference type="EMBL" id="GAA1871898.1"/>
    </source>
</evidence>
<gene>
    <name evidence="5" type="ORF">GCM10009836_60980</name>
</gene>
<feature type="domain" description="Ketoreductase" evidence="4">
    <location>
        <begin position="4"/>
        <end position="200"/>
    </location>
</feature>
<dbReference type="PANTHER" id="PTHR43976:SF16">
    <property type="entry name" value="SHORT-CHAIN DEHYDROGENASE_REDUCTASE FAMILY PROTEIN"/>
    <property type="match status" value="1"/>
</dbReference>
<evidence type="ECO:0000256" key="2">
    <source>
        <dbReference type="ARBA" id="ARBA00023002"/>
    </source>
</evidence>
<protein>
    <submittedName>
        <fullName evidence="5">SDR family oxidoreductase</fullName>
    </submittedName>
</protein>
<dbReference type="Pfam" id="PF00106">
    <property type="entry name" value="adh_short"/>
    <property type="match status" value="1"/>
</dbReference>
<dbReference type="InterPro" id="IPR036291">
    <property type="entry name" value="NAD(P)-bd_dom_sf"/>
</dbReference>
<name>A0ABN2NKL4_9PSEU</name>
<dbReference type="PRINTS" id="PR00080">
    <property type="entry name" value="SDRFAMILY"/>
</dbReference>
<dbReference type="InterPro" id="IPR002347">
    <property type="entry name" value="SDR_fam"/>
</dbReference>
<dbReference type="NCBIfam" id="NF004824">
    <property type="entry name" value="PRK06180.1"/>
    <property type="match status" value="1"/>
</dbReference>
<keyword evidence="6" id="KW-1185">Reference proteome</keyword>
<organism evidence="5 6">
    <name type="scientific">Pseudonocardia ailaonensis</name>
    <dbReference type="NCBI Taxonomy" id="367279"/>
    <lineage>
        <taxon>Bacteria</taxon>
        <taxon>Bacillati</taxon>
        <taxon>Actinomycetota</taxon>
        <taxon>Actinomycetes</taxon>
        <taxon>Pseudonocardiales</taxon>
        <taxon>Pseudonocardiaceae</taxon>
        <taxon>Pseudonocardia</taxon>
    </lineage>
</organism>
<accession>A0ABN2NKL4</accession>
<dbReference type="SUPFAM" id="SSF51735">
    <property type="entry name" value="NAD(P)-binding Rossmann-fold domains"/>
    <property type="match status" value="1"/>
</dbReference>
<proteinExistence type="inferred from homology"/>
<dbReference type="SMART" id="SM00822">
    <property type="entry name" value="PKS_KR"/>
    <property type="match status" value="1"/>
</dbReference>